<proteinExistence type="predicted"/>
<dbReference type="Proteomes" id="UP000534783">
    <property type="component" value="Unassembled WGS sequence"/>
</dbReference>
<reference evidence="2 3" key="1">
    <citation type="journal article" date="2020" name="Nature">
        <title>Bacterial chemolithoautotrophy via manganese oxidation.</title>
        <authorList>
            <person name="Yu H."/>
            <person name="Leadbetter J.R."/>
        </authorList>
    </citation>
    <scope>NUCLEOTIDE SEQUENCE [LARGE SCALE GENOMIC DNA]</scope>
    <source>
        <strain evidence="2 3">Mn-1</strain>
    </source>
</reference>
<feature type="region of interest" description="Disordered" evidence="1">
    <location>
        <begin position="1"/>
        <end position="23"/>
    </location>
</feature>
<dbReference type="EMBL" id="VTOW01000007">
    <property type="protein sequence ID" value="NKE73429.1"/>
    <property type="molecule type" value="Genomic_DNA"/>
</dbReference>
<gene>
    <name evidence="2" type="ORF">MNODULE_21960</name>
</gene>
<sequence>MASSGEETVLHGKTQQSSAFGAQSGTMQALANERVRKENPRITRINNFIFLLENINSPNVYKRIQIRLVYVKGLMTTTLSRAGIDIRSIHIGYIKDQEVGGMEVKHTILIVDDERGSRESLKMILTPHYRIEDGGRGSAGPANHPKKKIDVVRLI</sequence>
<comment type="caution">
    <text evidence="2">The sequence shown here is derived from an EMBL/GenBank/DDBJ whole genome shotgun (WGS) entry which is preliminary data.</text>
</comment>
<dbReference type="AlphaFoldDB" id="A0A7X6DUK2"/>
<evidence type="ECO:0000256" key="1">
    <source>
        <dbReference type="SAM" id="MobiDB-lite"/>
    </source>
</evidence>
<organism evidence="2 3">
    <name type="scientific">Candidatus Manganitrophus noduliformans</name>
    <dbReference type="NCBI Taxonomy" id="2606439"/>
    <lineage>
        <taxon>Bacteria</taxon>
        <taxon>Pseudomonadati</taxon>
        <taxon>Nitrospirota</taxon>
        <taxon>Nitrospiria</taxon>
        <taxon>Candidatus Troglogloeales</taxon>
        <taxon>Candidatus Manganitrophaceae</taxon>
        <taxon>Candidatus Manganitrophus</taxon>
    </lineage>
</organism>
<accession>A0A7X6DUK2</accession>
<evidence type="ECO:0000313" key="2">
    <source>
        <dbReference type="EMBL" id="NKE73429.1"/>
    </source>
</evidence>
<protein>
    <submittedName>
        <fullName evidence="2">Response regulator</fullName>
    </submittedName>
</protein>
<keyword evidence="3" id="KW-1185">Reference proteome</keyword>
<feature type="compositionally biased region" description="Polar residues" evidence="1">
    <location>
        <begin position="13"/>
        <end position="23"/>
    </location>
</feature>
<evidence type="ECO:0000313" key="3">
    <source>
        <dbReference type="Proteomes" id="UP000534783"/>
    </source>
</evidence>
<name>A0A7X6DUK2_9BACT</name>
<dbReference type="RefSeq" id="WP_168063385.1">
    <property type="nucleotide sequence ID" value="NZ_VTOW01000007.1"/>
</dbReference>